<accession>A0A5A7QHM2</accession>
<keyword evidence="2" id="KW-1185">Reference proteome</keyword>
<dbReference type="AlphaFoldDB" id="A0A5A7QHM2"/>
<dbReference type="EMBL" id="BKCP01006959">
    <property type="protein sequence ID" value="GER44476.1"/>
    <property type="molecule type" value="Genomic_DNA"/>
</dbReference>
<evidence type="ECO:0000313" key="2">
    <source>
        <dbReference type="Proteomes" id="UP000325081"/>
    </source>
</evidence>
<sequence length="120" mass="13504">MHTSGWHSSPTSASPPKRHHFVLLPFVLLLFELQKRPHVALHERLYVQRKRGVVQVGLLDPPVSERRGALEGGQVDYCGENDGEKMNLTEKEEKSLAALFAEISLSDGEWPTFDTVSGRR</sequence>
<proteinExistence type="predicted"/>
<reference evidence="2" key="1">
    <citation type="journal article" date="2019" name="Curr. Biol.">
        <title>Genome Sequence of Striga asiatica Provides Insight into the Evolution of Plant Parasitism.</title>
        <authorList>
            <person name="Yoshida S."/>
            <person name="Kim S."/>
            <person name="Wafula E.K."/>
            <person name="Tanskanen J."/>
            <person name="Kim Y.M."/>
            <person name="Honaas L."/>
            <person name="Yang Z."/>
            <person name="Spallek T."/>
            <person name="Conn C.E."/>
            <person name="Ichihashi Y."/>
            <person name="Cheong K."/>
            <person name="Cui S."/>
            <person name="Der J.P."/>
            <person name="Gundlach H."/>
            <person name="Jiao Y."/>
            <person name="Hori C."/>
            <person name="Ishida J.K."/>
            <person name="Kasahara H."/>
            <person name="Kiba T."/>
            <person name="Kim M.S."/>
            <person name="Koo N."/>
            <person name="Laohavisit A."/>
            <person name="Lee Y.H."/>
            <person name="Lumba S."/>
            <person name="McCourt P."/>
            <person name="Mortimer J.C."/>
            <person name="Mutuku J.M."/>
            <person name="Nomura T."/>
            <person name="Sasaki-Sekimoto Y."/>
            <person name="Seto Y."/>
            <person name="Wang Y."/>
            <person name="Wakatake T."/>
            <person name="Sakakibara H."/>
            <person name="Demura T."/>
            <person name="Yamaguchi S."/>
            <person name="Yoneyama K."/>
            <person name="Manabe R.I."/>
            <person name="Nelson D.C."/>
            <person name="Schulman A.H."/>
            <person name="Timko M.P."/>
            <person name="dePamphilis C.W."/>
            <person name="Choi D."/>
            <person name="Shirasu K."/>
        </authorList>
    </citation>
    <scope>NUCLEOTIDE SEQUENCE [LARGE SCALE GENOMIC DNA]</scope>
    <source>
        <strain evidence="2">cv. UVA1</strain>
    </source>
</reference>
<gene>
    <name evidence="1" type="ORF">STAS_21381</name>
</gene>
<dbReference type="Proteomes" id="UP000325081">
    <property type="component" value="Unassembled WGS sequence"/>
</dbReference>
<evidence type="ECO:0000313" key="1">
    <source>
        <dbReference type="EMBL" id="GER44476.1"/>
    </source>
</evidence>
<name>A0A5A7QHM2_STRAF</name>
<protein>
    <submittedName>
        <fullName evidence="1">Cytochrome c oxidase</fullName>
    </submittedName>
</protein>
<organism evidence="1 2">
    <name type="scientific">Striga asiatica</name>
    <name type="common">Asiatic witchweed</name>
    <name type="synonym">Buchnera asiatica</name>
    <dbReference type="NCBI Taxonomy" id="4170"/>
    <lineage>
        <taxon>Eukaryota</taxon>
        <taxon>Viridiplantae</taxon>
        <taxon>Streptophyta</taxon>
        <taxon>Embryophyta</taxon>
        <taxon>Tracheophyta</taxon>
        <taxon>Spermatophyta</taxon>
        <taxon>Magnoliopsida</taxon>
        <taxon>eudicotyledons</taxon>
        <taxon>Gunneridae</taxon>
        <taxon>Pentapetalae</taxon>
        <taxon>asterids</taxon>
        <taxon>lamiids</taxon>
        <taxon>Lamiales</taxon>
        <taxon>Orobanchaceae</taxon>
        <taxon>Buchnereae</taxon>
        <taxon>Striga</taxon>
    </lineage>
</organism>
<comment type="caution">
    <text evidence="1">The sequence shown here is derived from an EMBL/GenBank/DDBJ whole genome shotgun (WGS) entry which is preliminary data.</text>
</comment>